<evidence type="ECO:0000313" key="2">
    <source>
        <dbReference type="Proteomes" id="UP000467841"/>
    </source>
</evidence>
<gene>
    <name evidence="1" type="ORF">MERR_LOCUS37277</name>
</gene>
<keyword evidence="2" id="KW-1185">Reference proteome</keyword>
<accession>A0A6D2K6Z8</accession>
<evidence type="ECO:0000313" key="1">
    <source>
        <dbReference type="EMBL" id="CAA7050042.1"/>
    </source>
</evidence>
<dbReference type="EMBL" id="CACVBM020001436">
    <property type="protein sequence ID" value="CAA7050042.1"/>
    <property type="molecule type" value="Genomic_DNA"/>
</dbReference>
<protein>
    <submittedName>
        <fullName evidence="1">Uncharacterized protein</fullName>
    </submittedName>
</protein>
<proteinExistence type="predicted"/>
<reference evidence="1" key="1">
    <citation type="submission" date="2020-01" db="EMBL/GenBank/DDBJ databases">
        <authorList>
            <person name="Mishra B."/>
        </authorList>
    </citation>
    <scope>NUCLEOTIDE SEQUENCE [LARGE SCALE GENOMIC DNA]</scope>
</reference>
<name>A0A6D2K6Z8_9BRAS</name>
<organism evidence="1 2">
    <name type="scientific">Microthlaspi erraticum</name>
    <dbReference type="NCBI Taxonomy" id="1685480"/>
    <lineage>
        <taxon>Eukaryota</taxon>
        <taxon>Viridiplantae</taxon>
        <taxon>Streptophyta</taxon>
        <taxon>Embryophyta</taxon>
        <taxon>Tracheophyta</taxon>
        <taxon>Spermatophyta</taxon>
        <taxon>Magnoliopsida</taxon>
        <taxon>eudicotyledons</taxon>
        <taxon>Gunneridae</taxon>
        <taxon>Pentapetalae</taxon>
        <taxon>rosids</taxon>
        <taxon>malvids</taxon>
        <taxon>Brassicales</taxon>
        <taxon>Brassicaceae</taxon>
        <taxon>Coluteocarpeae</taxon>
        <taxon>Microthlaspi</taxon>
    </lineage>
</organism>
<sequence>MKLRPYNIPTAEWRKFVKLKTSQEFKQKANEFIQSDTLLSSSNPKEDCLAQILGPDNPGRLRAMGRGMSMSKLACFQVKSKYVTEMQQTQVQLQQQVMNYRRLLRK</sequence>
<dbReference type="Proteomes" id="UP000467841">
    <property type="component" value="Unassembled WGS sequence"/>
</dbReference>
<comment type="caution">
    <text evidence="1">The sequence shown here is derived from an EMBL/GenBank/DDBJ whole genome shotgun (WGS) entry which is preliminary data.</text>
</comment>
<dbReference type="AlphaFoldDB" id="A0A6D2K6Z8"/>
<dbReference type="OrthoDB" id="1429008at2759"/>